<feature type="non-terminal residue" evidence="2">
    <location>
        <position position="1"/>
    </location>
</feature>
<keyword evidence="1" id="KW-0812">Transmembrane</keyword>
<proteinExistence type="predicted"/>
<dbReference type="AlphaFoldDB" id="A0A1U6HAQ5"/>
<sequence length="51" mass="5632">SSLTPVQNTTFALALTPTRSTSGQGGRYRMRTFLIGLFALIGFSVWLVLRK</sequence>
<evidence type="ECO:0000256" key="1">
    <source>
        <dbReference type="SAM" id="Phobius"/>
    </source>
</evidence>
<dbReference type="Proteomes" id="UP000190989">
    <property type="component" value="Unassembled WGS sequence"/>
</dbReference>
<keyword evidence="1" id="KW-1133">Transmembrane helix</keyword>
<keyword evidence="3" id="KW-1185">Reference proteome</keyword>
<keyword evidence="1" id="KW-0472">Membrane</keyword>
<gene>
    <name evidence="2" type="ORF">SAMN06295987_1021</name>
</gene>
<evidence type="ECO:0000313" key="3">
    <source>
        <dbReference type="Proteomes" id="UP000190989"/>
    </source>
</evidence>
<name>A0A1U6HAQ5_9SPHN</name>
<feature type="transmembrane region" description="Helical" evidence="1">
    <location>
        <begin position="30"/>
        <end position="49"/>
    </location>
</feature>
<reference evidence="3" key="1">
    <citation type="submission" date="2017-02" db="EMBL/GenBank/DDBJ databases">
        <authorList>
            <person name="Varghese N."/>
            <person name="Submissions S."/>
        </authorList>
    </citation>
    <scope>NUCLEOTIDE SEQUENCE [LARGE SCALE GENOMIC DNA]</scope>
    <source>
        <strain evidence="3">SM117</strain>
    </source>
</reference>
<dbReference type="EMBL" id="FVZE01000002">
    <property type="protein sequence ID" value="SLJ92861.1"/>
    <property type="molecule type" value="Genomic_DNA"/>
</dbReference>
<evidence type="ECO:0000313" key="2">
    <source>
        <dbReference type="EMBL" id="SLJ92861.1"/>
    </source>
</evidence>
<organism evidence="2 3">
    <name type="scientific">Novosphingobium mathurense</name>
    <dbReference type="NCBI Taxonomy" id="428990"/>
    <lineage>
        <taxon>Bacteria</taxon>
        <taxon>Pseudomonadati</taxon>
        <taxon>Pseudomonadota</taxon>
        <taxon>Alphaproteobacteria</taxon>
        <taxon>Sphingomonadales</taxon>
        <taxon>Sphingomonadaceae</taxon>
        <taxon>Novosphingobium</taxon>
    </lineage>
</organism>
<accession>A0A1U6HAQ5</accession>
<protein>
    <submittedName>
        <fullName evidence="2">Uncharacterized protein</fullName>
    </submittedName>
</protein>